<feature type="domain" description="Glycosyl transferase family 3" evidence="10">
    <location>
        <begin position="84"/>
        <end position="342"/>
    </location>
</feature>
<organism evidence="12 13">
    <name type="scientific">Nadsonia fulvescens var. elongata DSM 6958</name>
    <dbReference type="NCBI Taxonomy" id="857566"/>
    <lineage>
        <taxon>Eukaryota</taxon>
        <taxon>Fungi</taxon>
        <taxon>Dikarya</taxon>
        <taxon>Ascomycota</taxon>
        <taxon>Saccharomycotina</taxon>
        <taxon>Dipodascomycetes</taxon>
        <taxon>Dipodascales</taxon>
        <taxon>Dipodascales incertae sedis</taxon>
        <taxon>Nadsonia</taxon>
    </lineage>
</organism>
<dbReference type="Pfam" id="PF00591">
    <property type="entry name" value="Glycos_transf_3"/>
    <property type="match status" value="1"/>
</dbReference>
<dbReference type="OrthoDB" id="427800at2759"/>
<keyword evidence="4" id="KW-0328">Glycosyltransferase</keyword>
<evidence type="ECO:0000256" key="5">
    <source>
        <dbReference type="ARBA" id="ARBA00022679"/>
    </source>
</evidence>
<dbReference type="Pfam" id="PF02885">
    <property type="entry name" value="Glycos_trans_3N"/>
    <property type="match status" value="1"/>
</dbReference>
<dbReference type="NCBIfam" id="TIGR01245">
    <property type="entry name" value="trpD"/>
    <property type="match status" value="1"/>
</dbReference>
<evidence type="ECO:0000313" key="13">
    <source>
        <dbReference type="Proteomes" id="UP000095009"/>
    </source>
</evidence>
<dbReference type="InterPro" id="IPR035902">
    <property type="entry name" value="Nuc_phospho_transferase"/>
</dbReference>
<dbReference type="InterPro" id="IPR036320">
    <property type="entry name" value="Glycosyl_Trfase_fam3_N_dom_sf"/>
</dbReference>
<dbReference type="AlphaFoldDB" id="A0A1E3PIG9"/>
<evidence type="ECO:0000259" key="10">
    <source>
        <dbReference type="Pfam" id="PF00591"/>
    </source>
</evidence>
<evidence type="ECO:0000256" key="4">
    <source>
        <dbReference type="ARBA" id="ARBA00022676"/>
    </source>
</evidence>
<dbReference type="STRING" id="857566.A0A1E3PIG9"/>
<evidence type="ECO:0000256" key="6">
    <source>
        <dbReference type="ARBA" id="ARBA00022822"/>
    </source>
</evidence>
<evidence type="ECO:0000256" key="8">
    <source>
        <dbReference type="ARBA" id="ARBA00061500"/>
    </source>
</evidence>
<comment type="pathway">
    <text evidence="1">Amino-acid biosynthesis; L-tryptophan biosynthesis; L-tryptophan from chorismate: step 2/5.</text>
</comment>
<sequence length="357" mass="37321">MSTVLTPYLKKLVSNSEEFVASDLTAAFSHIIDGSASELQIGAFLTALRMKGLDHSSHIIAAAASVLRGAATTIDSDKVSKAGYVDIVGTGGDGQNTFNVSTTSAIVAAGMGLHICKHGGKASTSSSGAGDLLTSLGIDMANVNAENVPHIITQSNFCFLFAPVFHPVMAKLAPLRKGLGIPTIFNILGPLINPAPLKARIIGVYAKELGLVFAEAVRELDMAQGRSDAQALVVWGNEGLDEISPTGNTTVWRLKGGNIDTFTLHPSDFGLPTHPLSECGSGTPNENAVIVKKLVNNELEDGHPILDYVLMNAAALAVVEGTAGNWKEGVELARKSISGGAAKKALEDFTKASNEKY</sequence>
<comment type="similarity">
    <text evidence="8">Belongs to the anthranilate phosphoribosyltransferase family.</text>
</comment>
<dbReference type="InterPro" id="IPR005940">
    <property type="entry name" value="Anthranilate_Pribosyl_Tfrase"/>
</dbReference>
<keyword evidence="13" id="KW-1185">Reference proteome</keyword>
<evidence type="ECO:0000256" key="7">
    <source>
        <dbReference type="ARBA" id="ARBA00023141"/>
    </source>
</evidence>
<keyword evidence="7" id="KW-0057">Aromatic amino acid biosynthesis</keyword>
<evidence type="ECO:0000259" key="11">
    <source>
        <dbReference type="Pfam" id="PF02885"/>
    </source>
</evidence>
<dbReference type="GO" id="GO:0000162">
    <property type="term" value="P:L-tryptophan biosynthetic process"/>
    <property type="evidence" value="ECO:0007669"/>
    <property type="project" value="UniProtKB-KW"/>
</dbReference>
<keyword evidence="5 12" id="KW-0808">Transferase</keyword>
<evidence type="ECO:0000256" key="3">
    <source>
        <dbReference type="ARBA" id="ARBA00022605"/>
    </source>
</evidence>
<gene>
    <name evidence="12" type="ORF">NADFUDRAFT_46854</name>
</gene>
<reference evidence="12 13" key="1">
    <citation type="journal article" date="2016" name="Proc. Natl. Acad. Sci. U.S.A.">
        <title>Comparative genomics of biotechnologically important yeasts.</title>
        <authorList>
            <person name="Riley R."/>
            <person name="Haridas S."/>
            <person name="Wolfe K.H."/>
            <person name="Lopes M.R."/>
            <person name="Hittinger C.T."/>
            <person name="Goeker M."/>
            <person name="Salamov A.A."/>
            <person name="Wisecaver J.H."/>
            <person name="Long T.M."/>
            <person name="Calvey C.H."/>
            <person name="Aerts A.L."/>
            <person name="Barry K.W."/>
            <person name="Choi C."/>
            <person name="Clum A."/>
            <person name="Coughlan A.Y."/>
            <person name="Deshpande S."/>
            <person name="Douglass A.P."/>
            <person name="Hanson S.J."/>
            <person name="Klenk H.-P."/>
            <person name="LaButti K.M."/>
            <person name="Lapidus A."/>
            <person name="Lindquist E.A."/>
            <person name="Lipzen A.M."/>
            <person name="Meier-Kolthoff J.P."/>
            <person name="Ohm R.A."/>
            <person name="Otillar R.P."/>
            <person name="Pangilinan J.L."/>
            <person name="Peng Y."/>
            <person name="Rokas A."/>
            <person name="Rosa C.A."/>
            <person name="Scheuner C."/>
            <person name="Sibirny A.A."/>
            <person name="Slot J.C."/>
            <person name="Stielow J.B."/>
            <person name="Sun H."/>
            <person name="Kurtzman C.P."/>
            <person name="Blackwell M."/>
            <person name="Grigoriev I.V."/>
            <person name="Jeffries T.W."/>
        </authorList>
    </citation>
    <scope>NUCLEOTIDE SEQUENCE [LARGE SCALE GENOMIC DNA]</scope>
    <source>
        <strain evidence="12 13">DSM 6958</strain>
    </source>
</reference>
<dbReference type="Gene3D" id="1.20.970.10">
    <property type="entry name" value="Transferase, Pyrimidine Nucleoside Phosphorylase, Chain C"/>
    <property type="match status" value="1"/>
</dbReference>
<dbReference type="InterPro" id="IPR000312">
    <property type="entry name" value="Glycosyl_Trfase_fam3"/>
</dbReference>
<protein>
    <recommendedName>
        <fullName evidence="9">Anthranilate phosphoribosyltransferase</fullName>
        <ecNumber evidence="2">2.4.2.18</ecNumber>
    </recommendedName>
</protein>
<dbReference type="Proteomes" id="UP000095009">
    <property type="component" value="Unassembled WGS sequence"/>
</dbReference>
<accession>A0A1E3PIG9</accession>
<evidence type="ECO:0000313" key="12">
    <source>
        <dbReference type="EMBL" id="ODQ65090.1"/>
    </source>
</evidence>
<dbReference type="Gene3D" id="3.40.1030.10">
    <property type="entry name" value="Nucleoside phosphorylase/phosphoribosyltransferase catalytic domain"/>
    <property type="match status" value="1"/>
</dbReference>
<keyword evidence="3" id="KW-0028">Amino-acid biosynthesis</keyword>
<feature type="domain" description="Glycosyl transferase family 3 N-terminal" evidence="11">
    <location>
        <begin position="7"/>
        <end position="70"/>
    </location>
</feature>
<evidence type="ECO:0000256" key="2">
    <source>
        <dbReference type="ARBA" id="ARBA00011948"/>
    </source>
</evidence>
<dbReference type="SUPFAM" id="SSF47648">
    <property type="entry name" value="Nucleoside phosphorylase/phosphoribosyltransferase N-terminal domain"/>
    <property type="match status" value="1"/>
</dbReference>
<dbReference type="SUPFAM" id="SSF52418">
    <property type="entry name" value="Nucleoside phosphorylase/phosphoribosyltransferase catalytic domain"/>
    <property type="match status" value="1"/>
</dbReference>
<dbReference type="PANTHER" id="PTHR43285">
    <property type="entry name" value="ANTHRANILATE PHOSPHORIBOSYLTRANSFERASE"/>
    <property type="match status" value="1"/>
</dbReference>
<dbReference type="GO" id="GO:0004048">
    <property type="term" value="F:anthranilate phosphoribosyltransferase activity"/>
    <property type="evidence" value="ECO:0007669"/>
    <property type="project" value="UniProtKB-EC"/>
</dbReference>
<dbReference type="GO" id="GO:0005829">
    <property type="term" value="C:cytosol"/>
    <property type="evidence" value="ECO:0007669"/>
    <property type="project" value="TreeGrafter"/>
</dbReference>
<dbReference type="EMBL" id="KV454410">
    <property type="protein sequence ID" value="ODQ65090.1"/>
    <property type="molecule type" value="Genomic_DNA"/>
</dbReference>
<dbReference type="FunFam" id="3.40.1030.10:FF:000002">
    <property type="entry name" value="Anthranilate phosphoribosyltransferase"/>
    <property type="match status" value="1"/>
</dbReference>
<dbReference type="PANTHER" id="PTHR43285:SF2">
    <property type="entry name" value="ANTHRANILATE PHOSPHORIBOSYLTRANSFERASE"/>
    <property type="match status" value="1"/>
</dbReference>
<dbReference type="InterPro" id="IPR017459">
    <property type="entry name" value="Glycosyl_Trfase_fam3_N_dom"/>
</dbReference>
<proteinExistence type="inferred from homology"/>
<dbReference type="EC" id="2.4.2.18" evidence="2"/>
<evidence type="ECO:0000256" key="9">
    <source>
        <dbReference type="ARBA" id="ARBA00071401"/>
    </source>
</evidence>
<evidence type="ECO:0000256" key="1">
    <source>
        <dbReference type="ARBA" id="ARBA00004907"/>
    </source>
</evidence>
<dbReference type="HAMAP" id="MF_00211">
    <property type="entry name" value="TrpD"/>
    <property type="match status" value="1"/>
</dbReference>
<keyword evidence="6" id="KW-0822">Tryptophan biosynthesis</keyword>
<name>A0A1E3PIG9_9ASCO</name>